<evidence type="ECO:0000256" key="5">
    <source>
        <dbReference type="SAM" id="Phobius"/>
    </source>
</evidence>
<dbReference type="HAMAP" id="MF_01350">
    <property type="entry name" value="NDH1_NuoH"/>
    <property type="match status" value="1"/>
</dbReference>
<dbReference type="GeneID" id="24818923"/>
<dbReference type="EC" id="1.12.98.3" evidence="6"/>
<dbReference type="InterPro" id="IPR018086">
    <property type="entry name" value="NADH_UbQ_OxRdtase_su1_CS"/>
</dbReference>
<keyword evidence="4 5" id="KW-0472">Membrane</keyword>
<dbReference type="InterPro" id="IPR001694">
    <property type="entry name" value="NADH_UbQ_OxRdtase_su1/FPO"/>
</dbReference>
<dbReference type="GO" id="GO:0016020">
    <property type="term" value="C:membrane"/>
    <property type="evidence" value="ECO:0007669"/>
    <property type="project" value="UniProtKB-SubCell"/>
</dbReference>
<dbReference type="STRING" id="1577791.Mpt1_c12620"/>
<keyword evidence="2 5" id="KW-0812">Transmembrane</keyword>
<evidence type="ECO:0000313" key="7">
    <source>
        <dbReference type="Proteomes" id="UP000030787"/>
    </source>
</evidence>
<reference evidence="6 7" key="1">
    <citation type="journal article" date="2014" name="Appl. Environ. Microbiol.">
        <title>Comparative Genome Analysis of 'Candidatus Methanoplasma termitum' Indicates a New Mode of Energy Metabolism in the Seventh Order of Methanogens.</title>
        <authorList>
            <person name="Lang K."/>
            <person name="Schuldes J."/>
            <person name="Klingl A."/>
            <person name="Poehlein A."/>
            <person name="Daniel R."/>
            <person name="Brune A."/>
        </authorList>
    </citation>
    <scope>NUCLEOTIDE SEQUENCE [LARGE SCALE GENOMIC DNA]</scope>
    <source>
        <strain evidence="7">Mpt1</strain>
    </source>
</reference>
<comment type="subcellular location">
    <subcellularLocation>
        <location evidence="1">Membrane</location>
        <topology evidence="1">Multi-pass membrane protein</topology>
    </subcellularLocation>
</comment>
<organism evidence="6 7">
    <name type="scientific">Candidatus Methanoplasma termitum</name>
    <dbReference type="NCBI Taxonomy" id="1577791"/>
    <lineage>
        <taxon>Archaea</taxon>
        <taxon>Methanobacteriati</taxon>
        <taxon>Thermoplasmatota</taxon>
        <taxon>Thermoplasmata</taxon>
        <taxon>Methanomassiliicoccales</taxon>
        <taxon>Methanomassiliicoccaceae</taxon>
        <taxon>Candidatus Methanoplasma</taxon>
    </lineage>
</organism>
<feature type="transmembrane region" description="Helical" evidence="5">
    <location>
        <begin position="340"/>
        <end position="357"/>
    </location>
</feature>
<keyword evidence="7" id="KW-1185">Reference proteome</keyword>
<evidence type="ECO:0000313" key="6">
    <source>
        <dbReference type="EMBL" id="AIZ57124.1"/>
    </source>
</evidence>
<feature type="transmembrane region" description="Helical" evidence="5">
    <location>
        <begin position="244"/>
        <end position="261"/>
    </location>
</feature>
<keyword evidence="3 5" id="KW-1133">Transmembrane helix</keyword>
<name>A0A0A7LDJ8_9ARCH</name>
<dbReference type="EMBL" id="CP010070">
    <property type="protein sequence ID" value="AIZ57124.1"/>
    <property type="molecule type" value="Genomic_DNA"/>
</dbReference>
<gene>
    <name evidence="6" type="primary">fpoH2</name>
    <name evidence="6" type="ORF">Mpt1_c12620</name>
</gene>
<feature type="transmembrane region" description="Helical" evidence="5">
    <location>
        <begin position="70"/>
        <end position="93"/>
    </location>
</feature>
<dbReference type="KEGG" id="mear:Mpt1_c12620"/>
<dbReference type="HOGENOM" id="CLU_015134_0_1_2"/>
<dbReference type="GO" id="GO:0003954">
    <property type="term" value="F:NADH dehydrogenase activity"/>
    <property type="evidence" value="ECO:0007669"/>
    <property type="project" value="TreeGrafter"/>
</dbReference>
<evidence type="ECO:0000256" key="4">
    <source>
        <dbReference type="ARBA" id="ARBA00023136"/>
    </source>
</evidence>
<keyword evidence="6" id="KW-0560">Oxidoreductase</keyword>
<feature type="transmembrane region" description="Helical" evidence="5">
    <location>
        <begin position="300"/>
        <end position="320"/>
    </location>
</feature>
<feature type="transmembrane region" description="Helical" evidence="5">
    <location>
        <begin position="37"/>
        <end position="58"/>
    </location>
</feature>
<proteinExistence type="inferred from homology"/>
<protein>
    <submittedName>
        <fullName evidence="6">FpoH2 protein</fullName>
        <ecNumber evidence="6">1.12.98.3</ecNumber>
    </submittedName>
</protein>
<dbReference type="Pfam" id="PF00146">
    <property type="entry name" value="NADHdh"/>
    <property type="match status" value="1"/>
</dbReference>
<dbReference type="PROSITE" id="PS00667">
    <property type="entry name" value="COMPLEX1_ND1_1"/>
    <property type="match status" value="1"/>
</dbReference>
<dbReference type="PANTHER" id="PTHR11432:SF3">
    <property type="entry name" value="NADH-UBIQUINONE OXIDOREDUCTASE CHAIN 1"/>
    <property type="match status" value="1"/>
</dbReference>
<feature type="transmembrane region" description="Helical" evidence="5">
    <location>
        <begin position="369"/>
        <end position="389"/>
    </location>
</feature>
<dbReference type="Proteomes" id="UP000030787">
    <property type="component" value="Chromosome"/>
</dbReference>
<dbReference type="GO" id="GO:0009060">
    <property type="term" value="P:aerobic respiration"/>
    <property type="evidence" value="ECO:0007669"/>
    <property type="project" value="TreeGrafter"/>
</dbReference>
<feature type="transmembrane region" description="Helical" evidence="5">
    <location>
        <begin position="140"/>
        <end position="161"/>
    </location>
</feature>
<dbReference type="PROSITE" id="PS00668">
    <property type="entry name" value="COMPLEX1_ND1_2"/>
    <property type="match status" value="1"/>
</dbReference>
<evidence type="ECO:0000256" key="3">
    <source>
        <dbReference type="ARBA" id="ARBA00022989"/>
    </source>
</evidence>
<dbReference type="OrthoDB" id="15253at2157"/>
<feature type="transmembrane region" description="Helical" evidence="5">
    <location>
        <begin position="167"/>
        <end position="190"/>
    </location>
</feature>
<feature type="transmembrane region" description="Helical" evidence="5">
    <location>
        <begin position="211"/>
        <end position="232"/>
    </location>
</feature>
<dbReference type="GO" id="GO:0051911">
    <property type="term" value="F:Methanosarcina-phenazine hydrogenase activity"/>
    <property type="evidence" value="ECO:0007669"/>
    <property type="project" value="UniProtKB-EC"/>
</dbReference>
<dbReference type="RefSeq" id="WP_048113172.1">
    <property type="nucleotide sequence ID" value="NZ_CP010070.1"/>
</dbReference>
<dbReference type="AlphaFoldDB" id="A0A0A7LDJ8"/>
<accession>A0A0A7LDJ8</accession>
<evidence type="ECO:0000256" key="1">
    <source>
        <dbReference type="ARBA" id="ARBA00004141"/>
    </source>
</evidence>
<evidence type="ECO:0000256" key="2">
    <source>
        <dbReference type="ARBA" id="ARBA00022692"/>
    </source>
</evidence>
<dbReference type="PANTHER" id="PTHR11432">
    <property type="entry name" value="NADH DEHYDROGENASE SUBUNIT 1"/>
    <property type="match status" value="1"/>
</dbReference>
<sequence length="390" mass="44024">MPYSNITDWIHFSNVMDNPFYPFGDIYNLPFDISYKLWQLIGGFISWIINLIFPGNGLSTWLISPEITNIFALLIFMILIFLVAFIVTLLSLWMERKVLGRVMDRRGTMIGLKGFMQCLADGFKTFLKEDTVSRNVDKKMYLWTAALIIGTSALIACMIPLSGRWFVVNYGTGLLIIMALFALAPFFILVSGWAQNNKYSLIGGMRAAELMISYEVPMLIMIATAALMAGSFNIGDIVNAQHGMWFLFPQIIGFITFFYCATAEAERVPFDIAEAEAELVEGWQTEYAGMKWGLIMLADYMRGYVSCAMIVILFLGGWLIPFAPDGWQGIMPEIVMLAKIWLVFLGMIILRGALARVRTDQIVNIGWKIFMPLAVVNLMIVIVLKLGGWF</sequence>